<dbReference type="Proteomes" id="UP001162992">
    <property type="component" value="Chromosome 7"/>
</dbReference>
<sequence>MASSRKLEGRVAIVTGSSRGIGRDIAVTLGSHGASVVVVYQGQEEKAEEVVEFIQKQCSKAIAVRADVSSEEDVKAVFDKAEEAFGKVHILVNNAGIFLPSHPTLEDTSVEDWDRVFAVNTKGSFMASKEAAKRLVRGGGGRIVNITTSAVVSLFPGYAVYAASKAAVETFTKVLTKELKGRRITANAVAPGPVATEMFFTGKDEAQVELFRSLCPLDRLGEPSDISPLVLFLVSVEGEWVNGQVIRANGGYVL</sequence>
<dbReference type="EMBL" id="CM055098">
    <property type="protein sequence ID" value="KAJ7549498.1"/>
    <property type="molecule type" value="Genomic_DNA"/>
</dbReference>
<evidence type="ECO:0000313" key="2">
    <source>
        <dbReference type="Proteomes" id="UP001162992"/>
    </source>
</evidence>
<accession>A0ACC2D5G8</accession>
<proteinExistence type="predicted"/>
<keyword evidence="2" id="KW-1185">Reference proteome</keyword>
<gene>
    <name evidence="1" type="ORF">O6H91_07G056300</name>
</gene>
<name>A0ACC2D5G8_DIPCM</name>
<protein>
    <submittedName>
        <fullName evidence="1">Uncharacterized protein</fullName>
    </submittedName>
</protein>
<evidence type="ECO:0000313" key="1">
    <source>
        <dbReference type="EMBL" id="KAJ7549498.1"/>
    </source>
</evidence>
<reference evidence="2" key="1">
    <citation type="journal article" date="2024" name="Proc. Natl. Acad. Sci. U.S.A.">
        <title>Extraordinary preservation of gene collinearity over three hundred million years revealed in homosporous lycophytes.</title>
        <authorList>
            <person name="Li C."/>
            <person name="Wickell D."/>
            <person name="Kuo L.Y."/>
            <person name="Chen X."/>
            <person name="Nie B."/>
            <person name="Liao X."/>
            <person name="Peng D."/>
            <person name="Ji J."/>
            <person name="Jenkins J."/>
            <person name="Williams M."/>
            <person name="Shu S."/>
            <person name="Plott C."/>
            <person name="Barry K."/>
            <person name="Rajasekar S."/>
            <person name="Grimwood J."/>
            <person name="Han X."/>
            <person name="Sun S."/>
            <person name="Hou Z."/>
            <person name="He W."/>
            <person name="Dai G."/>
            <person name="Sun C."/>
            <person name="Schmutz J."/>
            <person name="Leebens-Mack J.H."/>
            <person name="Li F.W."/>
            <person name="Wang L."/>
        </authorList>
    </citation>
    <scope>NUCLEOTIDE SEQUENCE [LARGE SCALE GENOMIC DNA]</scope>
    <source>
        <strain evidence="2">cv. PW_Plant_1</strain>
    </source>
</reference>
<organism evidence="1 2">
    <name type="scientific">Diphasiastrum complanatum</name>
    <name type="common">Issler's clubmoss</name>
    <name type="synonym">Lycopodium complanatum</name>
    <dbReference type="NCBI Taxonomy" id="34168"/>
    <lineage>
        <taxon>Eukaryota</taxon>
        <taxon>Viridiplantae</taxon>
        <taxon>Streptophyta</taxon>
        <taxon>Embryophyta</taxon>
        <taxon>Tracheophyta</taxon>
        <taxon>Lycopodiopsida</taxon>
        <taxon>Lycopodiales</taxon>
        <taxon>Lycopodiaceae</taxon>
        <taxon>Lycopodioideae</taxon>
        <taxon>Diphasiastrum</taxon>
    </lineage>
</organism>
<comment type="caution">
    <text evidence="1">The sequence shown here is derived from an EMBL/GenBank/DDBJ whole genome shotgun (WGS) entry which is preliminary data.</text>
</comment>